<protein>
    <submittedName>
        <fullName evidence="2">Uncharacterized protein</fullName>
    </submittedName>
</protein>
<evidence type="ECO:0000313" key="2">
    <source>
        <dbReference type="EMBL" id="GLT17285.1"/>
    </source>
</evidence>
<dbReference type="EMBL" id="BSPW01000021">
    <property type="protein sequence ID" value="GLT17285.1"/>
    <property type="molecule type" value="Genomic_DNA"/>
</dbReference>
<sequence length="129" mass="14519">MKLKRILTVYLVLVSAYTSASEYRLYASDYSVKTKKENFAAYVLKDNPCITVYEFKTGKSVQYCELGNKDKKASSVHGDISLTHLQRDYPTAYVVDLSMWSGDVTFTVATPWSDLSCTIDIQTQAVSCE</sequence>
<reference evidence="3" key="1">
    <citation type="journal article" date="2019" name="Int. J. Syst. Evol. Microbiol.">
        <title>The Global Catalogue of Microorganisms (GCM) 10K type strain sequencing project: providing services to taxonomists for standard genome sequencing and annotation.</title>
        <authorList>
            <consortium name="The Broad Institute Genomics Platform"/>
            <consortium name="The Broad Institute Genome Sequencing Center for Infectious Disease"/>
            <person name="Wu L."/>
            <person name="Ma J."/>
        </authorList>
    </citation>
    <scope>NUCLEOTIDE SEQUENCE [LARGE SCALE GENOMIC DNA]</scope>
    <source>
        <strain evidence="3">NBRC 108723</strain>
    </source>
</reference>
<name>A0ABQ6EXN6_9VIBR</name>
<keyword evidence="3" id="KW-1185">Reference proteome</keyword>
<feature type="signal peptide" evidence="1">
    <location>
        <begin position="1"/>
        <end position="20"/>
    </location>
</feature>
<gene>
    <name evidence="2" type="ORF">GCM10007938_10620</name>
</gene>
<dbReference type="RefSeq" id="WP_284191195.1">
    <property type="nucleotide sequence ID" value="NZ_BSPW01000021.1"/>
</dbReference>
<evidence type="ECO:0000256" key="1">
    <source>
        <dbReference type="SAM" id="SignalP"/>
    </source>
</evidence>
<proteinExistence type="predicted"/>
<evidence type="ECO:0000313" key="3">
    <source>
        <dbReference type="Proteomes" id="UP001157138"/>
    </source>
</evidence>
<keyword evidence="1" id="KW-0732">Signal</keyword>
<dbReference type="Proteomes" id="UP001157138">
    <property type="component" value="Unassembled WGS sequence"/>
</dbReference>
<accession>A0ABQ6EXN6</accession>
<feature type="chain" id="PRO_5047204797" evidence="1">
    <location>
        <begin position="21"/>
        <end position="129"/>
    </location>
</feature>
<comment type="caution">
    <text evidence="2">The sequence shown here is derived from an EMBL/GenBank/DDBJ whole genome shotgun (WGS) entry which is preliminary data.</text>
</comment>
<organism evidence="2 3">
    <name type="scientific">Vibrio zhanjiangensis</name>
    <dbReference type="NCBI Taxonomy" id="1046128"/>
    <lineage>
        <taxon>Bacteria</taxon>
        <taxon>Pseudomonadati</taxon>
        <taxon>Pseudomonadota</taxon>
        <taxon>Gammaproteobacteria</taxon>
        <taxon>Vibrionales</taxon>
        <taxon>Vibrionaceae</taxon>
        <taxon>Vibrio</taxon>
    </lineage>
</organism>